<keyword evidence="5" id="KW-0378">Hydrolase</keyword>
<dbReference type="EMBL" id="JAHWDP010000003">
    <property type="protein sequence ID" value="MBW2938066.1"/>
    <property type="molecule type" value="Genomic_DNA"/>
</dbReference>
<keyword evidence="2" id="KW-0472">Membrane</keyword>
<sequence length="485" mass="56410">MKKVLLITFLLGFIFKSCQSKREIQSSKNLEIEEYITEMMNNHSIPGLAVAVIKDNSIIHKGFYGTKNLTTNEAISNKTVFKVFSLTKTIVATSMFKLIEEGKISLKDSLSMHFDGLPEKWQYVTIGNLLSHSSGLPDIHQLIKELEDDSIKDKEFIELLYNDEMEFATNNQWRYNQTNYILLKMLIEKISNSKFETYILNHQFKKTKSENVFFSAGSNVNIANQATYYDYKREKAVFEIKKEFSGDKNHPLAGINLTLDEYIIWNQRLDNDEHISEKTKMAMWTPFKFKESNRHFLYGWDVYTVNGFDSFGFSGGGVSGFRKFVDRNLTIIVLTTGYKNYPVQDIMIDHIAGIIDTSLFNEQTVLTEQVIGEYFLSNTTRDLKYIIEKVKQDNPKSNLEEIFKSIGYTLFFQLDRKEDAIDLFKANVTEYPKSYDTYGSLGYLYFLTEQYDLARNNYVKALELNPENSYSQRRIKEIDLILKNN</sequence>
<dbReference type="PANTHER" id="PTHR46825">
    <property type="entry name" value="D-ALANYL-D-ALANINE-CARBOXYPEPTIDASE/ENDOPEPTIDASE AMPH"/>
    <property type="match status" value="1"/>
</dbReference>
<name>A0A9X1FP23_9FLAO</name>
<evidence type="ECO:0000313" key="5">
    <source>
        <dbReference type="EMBL" id="MBW2938066.1"/>
    </source>
</evidence>
<evidence type="ECO:0000256" key="1">
    <source>
        <dbReference type="ARBA" id="ARBA00004370"/>
    </source>
</evidence>
<dbReference type="PROSITE" id="PS50005">
    <property type="entry name" value="TPR"/>
    <property type="match status" value="1"/>
</dbReference>
<gene>
    <name evidence="5" type="ORF">KXJ69_08105</name>
</gene>
<dbReference type="Pfam" id="PF00144">
    <property type="entry name" value="Beta-lactamase"/>
    <property type="match status" value="1"/>
</dbReference>
<dbReference type="GO" id="GO:0016020">
    <property type="term" value="C:membrane"/>
    <property type="evidence" value="ECO:0007669"/>
    <property type="project" value="UniProtKB-SubCell"/>
</dbReference>
<dbReference type="InterPro" id="IPR001466">
    <property type="entry name" value="Beta-lactam-related"/>
</dbReference>
<evidence type="ECO:0000259" key="4">
    <source>
        <dbReference type="Pfam" id="PF00144"/>
    </source>
</evidence>
<dbReference type="SMART" id="SM00028">
    <property type="entry name" value="TPR"/>
    <property type="match status" value="1"/>
</dbReference>
<comment type="caution">
    <text evidence="5">The sequence shown here is derived from an EMBL/GenBank/DDBJ whole genome shotgun (WGS) entry which is preliminary data.</text>
</comment>
<dbReference type="PANTHER" id="PTHR46825:SF11">
    <property type="entry name" value="PENICILLIN-BINDING PROTEIN 4"/>
    <property type="match status" value="1"/>
</dbReference>
<feature type="domain" description="Beta-lactamase-related" evidence="4">
    <location>
        <begin position="33"/>
        <end position="344"/>
    </location>
</feature>
<reference evidence="5" key="1">
    <citation type="submission" date="2021-07" db="EMBL/GenBank/DDBJ databases">
        <title>Aureisphaera sp. CAU 1614 isolated from sea sediment.</title>
        <authorList>
            <person name="Kim W."/>
        </authorList>
    </citation>
    <scope>NUCLEOTIDE SEQUENCE</scope>
    <source>
        <strain evidence="5">CAU 1614</strain>
    </source>
</reference>
<comment type="subcellular location">
    <subcellularLocation>
        <location evidence="1">Membrane</location>
    </subcellularLocation>
</comment>
<dbReference type="AlphaFoldDB" id="A0A9X1FP23"/>
<dbReference type="InterPro" id="IPR019734">
    <property type="entry name" value="TPR_rpt"/>
</dbReference>
<proteinExistence type="predicted"/>
<dbReference type="GO" id="GO:0016787">
    <property type="term" value="F:hydrolase activity"/>
    <property type="evidence" value="ECO:0007669"/>
    <property type="project" value="UniProtKB-KW"/>
</dbReference>
<dbReference type="RefSeq" id="WP_219052505.1">
    <property type="nucleotide sequence ID" value="NZ_JAHWDP010000003.1"/>
</dbReference>
<dbReference type="Pfam" id="PF00515">
    <property type="entry name" value="TPR_1"/>
    <property type="match status" value="1"/>
</dbReference>
<evidence type="ECO:0000256" key="2">
    <source>
        <dbReference type="ARBA" id="ARBA00023136"/>
    </source>
</evidence>
<dbReference type="PROSITE" id="PS50293">
    <property type="entry name" value="TPR_REGION"/>
    <property type="match status" value="1"/>
</dbReference>
<protein>
    <submittedName>
        <fullName evidence="5">Serine hydrolase</fullName>
    </submittedName>
</protein>
<accession>A0A9X1FP23</accession>
<organism evidence="5 6">
    <name type="scientific">Halomarinibacterium sedimenti</name>
    <dbReference type="NCBI Taxonomy" id="2857106"/>
    <lineage>
        <taxon>Bacteria</taxon>
        <taxon>Pseudomonadati</taxon>
        <taxon>Bacteroidota</taxon>
        <taxon>Flavobacteriia</taxon>
        <taxon>Flavobacteriales</taxon>
        <taxon>Flavobacteriaceae</taxon>
        <taxon>Halomarinibacterium</taxon>
    </lineage>
</organism>
<keyword evidence="6" id="KW-1185">Reference proteome</keyword>
<keyword evidence="3" id="KW-0802">TPR repeat</keyword>
<dbReference type="InterPro" id="IPR050491">
    <property type="entry name" value="AmpC-like"/>
</dbReference>
<evidence type="ECO:0000256" key="3">
    <source>
        <dbReference type="PROSITE-ProRule" id="PRU00339"/>
    </source>
</evidence>
<evidence type="ECO:0000313" key="6">
    <source>
        <dbReference type="Proteomes" id="UP001138686"/>
    </source>
</evidence>
<dbReference type="Proteomes" id="UP001138686">
    <property type="component" value="Unassembled WGS sequence"/>
</dbReference>
<feature type="repeat" description="TPR" evidence="3">
    <location>
        <begin position="435"/>
        <end position="468"/>
    </location>
</feature>